<dbReference type="Gene3D" id="1.10.405.10">
    <property type="entry name" value="Guanine Nucleotide Dissociation Inhibitor, domain 1"/>
    <property type="match status" value="1"/>
</dbReference>
<dbReference type="SUPFAM" id="SSF54373">
    <property type="entry name" value="FAD-linked reductases, C-terminal domain"/>
    <property type="match status" value="1"/>
</dbReference>
<feature type="domain" description="Amine oxidase" evidence="4">
    <location>
        <begin position="85"/>
        <end position="529"/>
    </location>
</feature>
<gene>
    <name evidence="5" type="ORF">DP115_24635</name>
</gene>
<dbReference type="PANTHER" id="PTHR43563:SF1">
    <property type="entry name" value="AMINE OXIDASE [FLAVIN-CONTAINING] B"/>
    <property type="match status" value="1"/>
</dbReference>
<keyword evidence="6" id="KW-1185">Reference proteome</keyword>
<evidence type="ECO:0000313" key="6">
    <source>
        <dbReference type="Proteomes" id="UP000762253"/>
    </source>
</evidence>
<comment type="caution">
    <text evidence="5">The sequence shown here is derived from an EMBL/GenBank/DDBJ whole genome shotgun (WGS) entry which is preliminary data.</text>
</comment>
<dbReference type="Gene3D" id="3.50.50.60">
    <property type="entry name" value="FAD/NAD(P)-binding domain"/>
    <property type="match status" value="1"/>
</dbReference>
<reference evidence="5 6" key="1">
    <citation type="submission" date="2018-06" db="EMBL/GenBank/DDBJ databases">
        <title>Comparative genomics of Brasilonema spp. strains.</title>
        <authorList>
            <person name="Alvarenga D.O."/>
            <person name="Fiore M.F."/>
            <person name="Varani A.M."/>
        </authorList>
    </citation>
    <scope>NUCLEOTIDE SEQUENCE [LARGE SCALE GENOMIC DNA]</scope>
    <source>
        <strain evidence="5 6">UFV-OR1</strain>
    </source>
</reference>
<dbReference type="RefSeq" id="WP_169267326.1">
    <property type="nucleotide sequence ID" value="NZ_QMEC01000117.1"/>
</dbReference>
<dbReference type="SUPFAM" id="SSF51905">
    <property type="entry name" value="FAD/NAD(P)-binding domain"/>
    <property type="match status" value="1"/>
</dbReference>
<dbReference type="InterPro" id="IPR006311">
    <property type="entry name" value="TAT_signal"/>
</dbReference>
<dbReference type="Proteomes" id="UP000762253">
    <property type="component" value="Unassembled WGS sequence"/>
</dbReference>
<dbReference type="InterPro" id="IPR050703">
    <property type="entry name" value="Flavin_MAO"/>
</dbReference>
<evidence type="ECO:0000259" key="4">
    <source>
        <dbReference type="Pfam" id="PF01593"/>
    </source>
</evidence>
<keyword evidence="3" id="KW-0560">Oxidoreductase</keyword>
<dbReference type="PANTHER" id="PTHR43563">
    <property type="entry name" value="AMINE OXIDASE"/>
    <property type="match status" value="1"/>
</dbReference>
<dbReference type="InterPro" id="IPR019546">
    <property type="entry name" value="TAT_signal_bac_arc"/>
</dbReference>
<name>A0ABX1MAY9_9CYAN</name>
<dbReference type="EMBL" id="QMEC01000117">
    <property type="protein sequence ID" value="NMF65762.1"/>
    <property type="molecule type" value="Genomic_DNA"/>
</dbReference>
<dbReference type="InterPro" id="IPR001613">
    <property type="entry name" value="Flavin_amine_oxidase"/>
</dbReference>
<proteinExistence type="inferred from homology"/>
<evidence type="ECO:0000313" key="5">
    <source>
        <dbReference type="EMBL" id="NMF65762.1"/>
    </source>
</evidence>
<dbReference type="Gene3D" id="3.90.660.10">
    <property type="match status" value="1"/>
</dbReference>
<organism evidence="5 6">
    <name type="scientific">Brasilonema octagenarum UFV-OR1</name>
    <dbReference type="NCBI Taxonomy" id="417115"/>
    <lineage>
        <taxon>Bacteria</taxon>
        <taxon>Bacillati</taxon>
        <taxon>Cyanobacteriota</taxon>
        <taxon>Cyanophyceae</taxon>
        <taxon>Nostocales</taxon>
        <taxon>Scytonemataceae</taxon>
        <taxon>Brasilonema</taxon>
        <taxon>Octagenarum group</taxon>
    </lineage>
</organism>
<dbReference type="PRINTS" id="PR00757">
    <property type="entry name" value="AMINEOXDASEF"/>
</dbReference>
<dbReference type="NCBIfam" id="TIGR01409">
    <property type="entry name" value="TAT_signal_seq"/>
    <property type="match status" value="1"/>
</dbReference>
<evidence type="ECO:0000256" key="3">
    <source>
        <dbReference type="ARBA" id="ARBA00023002"/>
    </source>
</evidence>
<sequence>MARTPQFRQLLRILQLSQRENLKAEGKPLSLAKKQAQWSRRRFIKLASLATGSALVTSGLSHPEKVWGRASHSGNPKIAIVGGGIAGLNAAYQLKKIGLTATVYEARERLGGRIQTVTGVVGEGLVTDLGGQFINTNHTDMLALAKEFDIKLFSVIEEQQKLPFPGTAYYFDGKVQSEAEIADKLRPLALAIYYDAELLEQNFEQYAPIFDSMSAADYLNKYADKIPEPFIRRLIENTIRSEYGVEPEESSAIQLLMNLPTVDGNKVELLGNSDEAFVVEGGSGRIIDSLAQALSGQIHTRMPLTRIQSNGSGFLLTFSRNYVVDADYVIIAIPLTVLREVDIQVNLPNTLRRFIKEVDLGFNQKVIAGFNKKAWRQENGFVKEVWSDLKFCLAWDGTLRQPDRENGELVFFLGGDEVRRNGSGSGKLQGRKFVRQLDDFIVGAKDAATDKFLQTQWTRDPFTKGSYTQFKPGQLTEFAKFLYVEADDPKERQDVNVGNLVFAGEHLSDEFYGYMNGAAQTGRLAAQVVARQHQAQVMP</sequence>
<protein>
    <submittedName>
        <fullName evidence="5">FAD-dependent oxidoreductase</fullName>
    </submittedName>
</protein>
<accession>A0ABX1MAY9</accession>
<dbReference type="InterPro" id="IPR036188">
    <property type="entry name" value="FAD/NAD-bd_sf"/>
</dbReference>
<evidence type="ECO:0000256" key="2">
    <source>
        <dbReference type="ARBA" id="ARBA00005995"/>
    </source>
</evidence>
<comment type="cofactor">
    <cofactor evidence="1">
        <name>FAD</name>
        <dbReference type="ChEBI" id="CHEBI:57692"/>
    </cofactor>
</comment>
<dbReference type="InterPro" id="IPR002937">
    <property type="entry name" value="Amino_oxidase"/>
</dbReference>
<evidence type="ECO:0000256" key="1">
    <source>
        <dbReference type="ARBA" id="ARBA00001974"/>
    </source>
</evidence>
<comment type="similarity">
    <text evidence="2">Belongs to the flavin monoamine oxidase family.</text>
</comment>
<dbReference type="Pfam" id="PF01593">
    <property type="entry name" value="Amino_oxidase"/>
    <property type="match status" value="1"/>
</dbReference>
<dbReference type="PROSITE" id="PS51318">
    <property type="entry name" value="TAT"/>
    <property type="match status" value="1"/>
</dbReference>